<evidence type="ECO:0000313" key="4">
    <source>
        <dbReference type="Proteomes" id="UP000320085"/>
    </source>
</evidence>
<name>A0A543PWY4_9MICO</name>
<comment type="caution">
    <text evidence="3">The sequence shown here is derived from an EMBL/GenBank/DDBJ whole genome shotgun (WGS) entry which is preliminary data.</text>
</comment>
<evidence type="ECO:0000313" key="3">
    <source>
        <dbReference type="EMBL" id="TQN48592.1"/>
    </source>
</evidence>
<feature type="transmembrane region" description="Helical" evidence="2">
    <location>
        <begin position="111"/>
        <end position="131"/>
    </location>
</feature>
<evidence type="ECO:0000256" key="2">
    <source>
        <dbReference type="SAM" id="Phobius"/>
    </source>
</evidence>
<accession>A0A543PWY4</accession>
<feature type="region of interest" description="Disordered" evidence="1">
    <location>
        <begin position="85"/>
        <end position="107"/>
    </location>
</feature>
<reference evidence="3 4" key="1">
    <citation type="submission" date="2019-06" db="EMBL/GenBank/DDBJ databases">
        <title>Sequencing the genomes of 1000 actinobacteria strains.</title>
        <authorList>
            <person name="Klenk H.-P."/>
        </authorList>
    </citation>
    <scope>NUCLEOTIDE SEQUENCE [LARGE SCALE GENOMIC DNA]</scope>
    <source>
        <strain evidence="3 4">DSM 21776</strain>
    </source>
</reference>
<keyword evidence="2" id="KW-1133">Transmembrane helix</keyword>
<dbReference type="AlphaFoldDB" id="A0A543PWY4"/>
<sequence length="137" mass="13472">MNRHTTAIASRSFVSKRSGPRIAAAAGASAALSLVLVGPAFSSQPLDPPPSHAAAQCENYLGAGRVGPCRQSSNVYVGGAASSNSAARNLPASADAPKSAVGSGQPTDPPVIGVGAAVAVVVAGGLWIASLSRRRTA</sequence>
<protein>
    <submittedName>
        <fullName evidence="3">Uncharacterized protein</fullName>
    </submittedName>
</protein>
<gene>
    <name evidence="3" type="ORF">FHX52_1731</name>
</gene>
<keyword evidence="2" id="KW-0812">Transmembrane</keyword>
<organism evidence="3 4">
    <name type="scientific">Humibacillus xanthopallidus</name>
    <dbReference type="NCBI Taxonomy" id="412689"/>
    <lineage>
        <taxon>Bacteria</taxon>
        <taxon>Bacillati</taxon>
        <taxon>Actinomycetota</taxon>
        <taxon>Actinomycetes</taxon>
        <taxon>Micrococcales</taxon>
        <taxon>Intrasporangiaceae</taxon>
        <taxon>Humibacillus</taxon>
    </lineage>
</organism>
<dbReference type="EMBL" id="VFQF01000001">
    <property type="protein sequence ID" value="TQN48592.1"/>
    <property type="molecule type" value="Genomic_DNA"/>
</dbReference>
<dbReference type="Proteomes" id="UP000320085">
    <property type="component" value="Unassembled WGS sequence"/>
</dbReference>
<keyword evidence="2" id="KW-0472">Membrane</keyword>
<feature type="compositionally biased region" description="Low complexity" evidence="1">
    <location>
        <begin position="85"/>
        <end position="94"/>
    </location>
</feature>
<evidence type="ECO:0000256" key="1">
    <source>
        <dbReference type="SAM" id="MobiDB-lite"/>
    </source>
</evidence>
<proteinExistence type="predicted"/>